<dbReference type="InterPro" id="IPR001309">
    <property type="entry name" value="Pept_C14_p20"/>
</dbReference>
<dbReference type="InterPro" id="IPR011990">
    <property type="entry name" value="TPR-like_helical_dom_sf"/>
</dbReference>
<dbReference type="Pfam" id="PF08238">
    <property type="entry name" value="Sel1"/>
    <property type="match status" value="5"/>
</dbReference>
<dbReference type="InterPro" id="IPR029030">
    <property type="entry name" value="Caspase-like_dom_sf"/>
</dbReference>
<comment type="caution">
    <text evidence="2">The sequence shown here is derived from an EMBL/GenBank/DDBJ whole genome shotgun (WGS) entry which is preliminary data.</text>
</comment>
<dbReference type="InterPro" id="IPR052039">
    <property type="entry name" value="Caspase-related_regulators"/>
</dbReference>
<dbReference type="Pfam" id="PF00656">
    <property type="entry name" value="Peptidase_C14"/>
    <property type="match status" value="1"/>
</dbReference>
<dbReference type="PANTHER" id="PTHR22576:SF37">
    <property type="entry name" value="MUCOSA-ASSOCIATED LYMPHOID TISSUE LYMPHOMA TRANSLOCATION PROTEIN 1"/>
    <property type="match status" value="1"/>
</dbReference>
<dbReference type="EMBL" id="JACIFV010000006">
    <property type="protein sequence ID" value="MBB4192150.1"/>
    <property type="molecule type" value="Genomic_DNA"/>
</dbReference>
<dbReference type="InterPro" id="IPR006597">
    <property type="entry name" value="Sel1-like"/>
</dbReference>
<name>A0A7W6Q7E2_9HYPH</name>
<gene>
    <name evidence="2" type="ORF">GGD53_002307</name>
</gene>
<dbReference type="SUPFAM" id="SSF52129">
    <property type="entry name" value="Caspase-like"/>
    <property type="match status" value="1"/>
</dbReference>
<dbReference type="GO" id="GO:0004197">
    <property type="term" value="F:cysteine-type endopeptidase activity"/>
    <property type="evidence" value="ECO:0007669"/>
    <property type="project" value="InterPro"/>
</dbReference>
<protein>
    <submittedName>
        <fullName evidence="2">TPR repeat protein</fullName>
    </submittedName>
</protein>
<evidence type="ECO:0000313" key="3">
    <source>
        <dbReference type="Proteomes" id="UP000524492"/>
    </source>
</evidence>
<dbReference type="Gene3D" id="1.25.40.10">
    <property type="entry name" value="Tetratricopeptide repeat domain"/>
    <property type="match status" value="1"/>
</dbReference>
<dbReference type="RefSeq" id="WP_184455900.1">
    <property type="nucleotide sequence ID" value="NZ_JACIFV010000006.1"/>
</dbReference>
<keyword evidence="3" id="KW-1185">Reference proteome</keyword>
<feature type="domain" description="Caspase family p20" evidence="1">
    <location>
        <begin position="39"/>
        <end position="168"/>
    </location>
</feature>
<dbReference type="PANTHER" id="PTHR22576">
    <property type="entry name" value="MUCOSA ASSOCIATED LYMPHOID TISSUE LYMPHOMA TRANSLOCATION PROTEIN 1/PARACASPASE"/>
    <property type="match status" value="1"/>
</dbReference>
<dbReference type="SUPFAM" id="SSF81901">
    <property type="entry name" value="HCP-like"/>
    <property type="match status" value="1"/>
</dbReference>
<dbReference type="Proteomes" id="UP000524492">
    <property type="component" value="Unassembled WGS sequence"/>
</dbReference>
<accession>A0A7W6Q7E2</accession>
<dbReference type="PROSITE" id="PS50208">
    <property type="entry name" value="CASPASE_P20"/>
    <property type="match status" value="1"/>
</dbReference>
<dbReference type="Gene3D" id="3.40.50.1460">
    <property type="match status" value="1"/>
</dbReference>
<sequence>MPEFHGKNRLAAILLIFLAAVVFLGLERPAVATSGDQDGRRIALIVGNSVYKTLPSLPNPANDVQEVANTLRRAGFDVTIGINVDRIGLENTVRSFLRSANNAEAGLIYYSGHGIQVGGQNFLVPVDATLETPYDVETQTMPLDLILNHLKQNSRVQLIFLDACRNNPFNTQKFWMAEKLEPVGATRGLARIDSDLGSLIAFSTEPGQVALDGEGALSPYSESFIKRASEPNKEIRQVLTDVRRDVIAMTNGKQVPWENSSLMDSFYFIPAPPPPSVEPMQQVSVPEGAAATQLPIAPPHDETGSALLVTLNQLPQTGKLIFDGKPVEQGAKLSAAALTALSYDSSGVAAGTIGLIGYTVSDPYGQATQGVVAITVSADAGAKLAQLEQEKQARLADAGAYLKALPRDVDTTIGVGPVEARLPEVPASAAEMTFKVAALPEKGTLRAGDRVIGPGHVLEAADIPALSYEPQIGTENQPFALTLQAANDDLQPATVTFKPTLNDCDTAAAAPLDLQGVTAGKLPNEIDPAVALPACDDAVKAYPGVARFVYQLGRAQLANRDAKAAFATIKKAMDAGHVRAIHHLSSMYEIGASVPRNVEKAAEIVQAAAKKGDPYALHSLGNDLYYGRGIKADQQQGLRLMLQAADLGHTYAMNALGYIFLNGVKVPADPERGIRFYEAGVERNDIYSQNNLALVYRFGKGAPQDLPKALDLFTRAAEGGQPYAPANLGRMYRDGVGVAADKAEALKWLEIGAERGDYWGAFDRAKLAKDDGVDPDSIVIAARYFALAMAVNRPGSGDPKNQALAELKALPDAAKKKAEGIFATELTAQEQKALPKAKSLNDRLIQLAKATWVKRNPRYDLF</sequence>
<dbReference type="SMART" id="SM00671">
    <property type="entry name" value="SEL1"/>
    <property type="match status" value="5"/>
</dbReference>
<organism evidence="2 3">
    <name type="scientific">Rhizobium aethiopicum</name>
    <dbReference type="NCBI Taxonomy" id="1138170"/>
    <lineage>
        <taxon>Bacteria</taxon>
        <taxon>Pseudomonadati</taxon>
        <taxon>Pseudomonadota</taxon>
        <taxon>Alphaproteobacteria</taxon>
        <taxon>Hyphomicrobiales</taxon>
        <taxon>Rhizobiaceae</taxon>
        <taxon>Rhizobium/Agrobacterium group</taxon>
        <taxon>Rhizobium</taxon>
    </lineage>
</organism>
<evidence type="ECO:0000259" key="1">
    <source>
        <dbReference type="PROSITE" id="PS50208"/>
    </source>
</evidence>
<dbReference type="GO" id="GO:0006508">
    <property type="term" value="P:proteolysis"/>
    <property type="evidence" value="ECO:0007669"/>
    <property type="project" value="InterPro"/>
</dbReference>
<dbReference type="AlphaFoldDB" id="A0A7W6Q7E2"/>
<proteinExistence type="predicted"/>
<dbReference type="InterPro" id="IPR011600">
    <property type="entry name" value="Pept_C14_caspase"/>
</dbReference>
<reference evidence="2 3" key="1">
    <citation type="submission" date="2020-08" db="EMBL/GenBank/DDBJ databases">
        <title>Genomic Encyclopedia of Type Strains, Phase IV (KMG-V): Genome sequencing to study the core and pangenomes of soil and plant-associated prokaryotes.</title>
        <authorList>
            <person name="Whitman W."/>
        </authorList>
    </citation>
    <scope>NUCLEOTIDE SEQUENCE [LARGE SCALE GENOMIC DNA]</scope>
    <source>
        <strain evidence="2 3">SEMIA 4074</strain>
    </source>
</reference>
<evidence type="ECO:0000313" key="2">
    <source>
        <dbReference type="EMBL" id="MBB4192150.1"/>
    </source>
</evidence>